<name>X6M4K8_RETFI</name>
<comment type="caution">
    <text evidence="1">The sequence shown here is derived from an EMBL/GenBank/DDBJ whole genome shotgun (WGS) entry which is preliminary data.</text>
</comment>
<dbReference type="Proteomes" id="UP000023152">
    <property type="component" value="Unassembled WGS sequence"/>
</dbReference>
<evidence type="ECO:0000313" key="2">
    <source>
        <dbReference type="Proteomes" id="UP000023152"/>
    </source>
</evidence>
<evidence type="ECO:0008006" key="3">
    <source>
        <dbReference type="Google" id="ProtNLM"/>
    </source>
</evidence>
<dbReference type="Gene3D" id="2.120.10.80">
    <property type="entry name" value="Kelch-type beta propeller"/>
    <property type="match status" value="1"/>
</dbReference>
<evidence type="ECO:0000313" key="1">
    <source>
        <dbReference type="EMBL" id="ETO08854.1"/>
    </source>
</evidence>
<dbReference type="EMBL" id="ASPP01024625">
    <property type="protein sequence ID" value="ETO08854.1"/>
    <property type="molecule type" value="Genomic_DNA"/>
</dbReference>
<feature type="non-terminal residue" evidence="1">
    <location>
        <position position="1"/>
    </location>
</feature>
<organism evidence="1 2">
    <name type="scientific">Reticulomyxa filosa</name>
    <dbReference type="NCBI Taxonomy" id="46433"/>
    <lineage>
        <taxon>Eukaryota</taxon>
        <taxon>Sar</taxon>
        <taxon>Rhizaria</taxon>
        <taxon>Retaria</taxon>
        <taxon>Foraminifera</taxon>
        <taxon>Monothalamids</taxon>
        <taxon>Reticulomyxidae</taxon>
        <taxon>Reticulomyxa</taxon>
    </lineage>
</organism>
<proteinExistence type="predicted"/>
<keyword evidence="2" id="KW-1185">Reference proteome</keyword>
<protein>
    <recommendedName>
        <fullName evidence="3">Kelch motif family protein</fullName>
    </recommendedName>
</protein>
<accession>X6M4K8</accession>
<gene>
    <name evidence="1" type="ORF">RFI_28533</name>
</gene>
<dbReference type="InterPro" id="IPR015915">
    <property type="entry name" value="Kelch-typ_b-propeller"/>
</dbReference>
<reference evidence="1 2" key="1">
    <citation type="journal article" date="2013" name="Curr. Biol.">
        <title>The Genome of the Foraminiferan Reticulomyxa filosa.</title>
        <authorList>
            <person name="Glockner G."/>
            <person name="Hulsmann N."/>
            <person name="Schleicher M."/>
            <person name="Noegel A.A."/>
            <person name="Eichinger L."/>
            <person name="Gallinger C."/>
            <person name="Pawlowski J."/>
            <person name="Sierra R."/>
            <person name="Euteneuer U."/>
            <person name="Pillet L."/>
            <person name="Moustafa A."/>
            <person name="Platzer M."/>
            <person name="Groth M."/>
            <person name="Szafranski K."/>
            <person name="Schliwa M."/>
        </authorList>
    </citation>
    <scope>NUCLEOTIDE SEQUENCE [LARGE SCALE GENOMIC DNA]</scope>
</reference>
<dbReference type="SUPFAM" id="SSF117281">
    <property type="entry name" value="Kelch motif"/>
    <property type="match status" value="1"/>
</dbReference>
<dbReference type="AlphaFoldDB" id="X6M4K8"/>
<sequence>TVIKSLYYLLDLLIIGKKRHTLVMKYISVWSNILDTTNKPNELSNYNEWVPFTDNHNQPIIIGRNENYNYEGLRAVIGGINNHLLFITYLPKDISVFDLNKFQFIKHDNLPSYNSIQFHCFVLNSENGQVQETMKTNKQNYQMLLFKERTGLSIEYNEDSNTFQFHKLPVCDSIAPFSYYAYVNFYDTILFFGGWNSRYGTNAVSKLVHKYSIRENKWMTFENILPSPLYSCVAILNKEDSYIHIIGGRDDKYASLLNHIKIKIRVFDPSVLVMILDTYKVYKICVKLPFYFNIEVPFFVFEHSLKITKKLNSCFQSFVEKSSISSILHHQKRS</sequence>